<gene>
    <name evidence="1" type="ORF">SAMN02745176_01136</name>
</gene>
<evidence type="ECO:0000313" key="2">
    <source>
        <dbReference type="Proteomes" id="UP000184442"/>
    </source>
</evidence>
<proteinExistence type="predicted"/>
<dbReference type="RefSeq" id="WP_073025269.1">
    <property type="nucleotide sequence ID" value="NZ_FQZS01000007.1"/>
</dbReference>
<organism evidence="1 2">
    <name type="scientific">Lutispora thermophila DSM 19022</name>
    <dbReference type="NCBI Taxonomy" id="1122184"/>
    <lineage>
        <taxon>Bacteria</taxon>
        <taxon>Bacillati</taxon>
        <taxon>Bacillota</taxon>
        <taxon>Clostridia</taxon>
        <taxon>Lutisporales</taxon>
        <taxon>Lutisporaceae</taxon>
        <taxon>Lutispora</taxon>
    </lineage>
</organism>
<dbReference type="AlphaFoldDB" id="A0A1M6DJ73"/>
<reference evidence="1 2" key="1">
    <citation type="submission" date="2016-11" db="EMBL/GenBank/DDBJ databases">
        <authorList>
            <person name="Jaros S."/>
            <person name="Januszkiewicz K."/>
            <person name="Wedrychowicz H."/>
        </authorList>
    </citation>
    <scope>NUCLEOTIDE SEQUENCE [LARGE SCALE GENOMIC DNA]</scope>
    <source>
        <strain evidence="1 2">DSM 19022</strain>
    </source>
</reference>
<dbReference type="Proteomes" id="UP000184442">
    <property type="component" value="Unassembled WGS sequence"/>
</dbReference>
<name>A0A1M6DJ73_9FIRM</name>
<protein>
    <submittedName>
        <fullName evidence="1">Uncharacterized protein</fullName>
    </submittedName>
</protein>
<keyword evidence="2" id="KW-1185">Reference proteome</keyword>
<accession>A0A1M6DJ73</accession>
<evidence type="ECO:0000313" key="1">
    <source>
        <dbReference type="EMBL" id="SHI73306.1"/>
    </source>
</evidence>
<dbReference type="EMBL" id="FQZS01000007">
    <property type="protein sequence ID" value="SHI73306.1"/>
    <property type="molecule type" value="Genomic_DNA"/>
</dbReference>
<sequence length="194" mass="22342">MSSRKKNIAKLIILALVFCFAIQFDDYGVYASSNYLKPDNIYHLCHLGEQHEECEVVTSETKECGCVYASARCCCGKTVSDMKLFCDEHGYEPYEQYNFELSKPTVNRNNNSLAKEKQILSRIKQLRKSIEKCKVDLRDGSLSQEFESRLLKESDDLSNEIKSKIMINESEKDKPKKMGLSFFHVRPAWAQASR</sequence>
<dbReference type="OrthoDB" id="9974113at2"/>